<dbReference type="InterPro" id="IPR036514">
    <property type="entry name" value="SGNH_hydro_sf"/>
</dbReference>
<dbReference type="AlphaFoldDB" id="A0A2X2VAK2"/>
<dbReference type="Proteomes" id="UP000251584">
    <property type="component" value="Unassembled WGS sequence"/>
</dbReference>
<dbReference type="EMBL" id="UAVY01000002">
    <property type="protein sequence ID" value="SQB25704.1"/>
    <property type="molecule type" value="Genomic_DNA"/>
</dbReference>
<reference evidence="1 2" key="1">
    <citation type="submission" date="2018-06" db="EMBL/GenBank/DDBJ databases">
        <authorList>
            <consortium name="Pathogen Informatics"/>
            <person name="Doyle S."/>
        </authorList>
    </citation>
    <scope>NUCLEOTIDE SEQUENCE [LARGE SCALE GENOMIC DNA]</scope>
    <source>
        <strain evidence="1 2">NCTC10786</strain>
    </source>
</reference>
<dbReference type="GO" id="GO:0016788">
    <property type="term" value="F:hydrolase activity, acting on ester bonds"/>
    <property type="evidence" value="ECO:0007669"/>
    <property type="project" value="UniProtKB-ARBA"/>
</dbReference>
<accession>A0A2X2VAK2</accession>
<evidence type="ECO:0008006" key="3">
    <source>
        <dbReference type="Google" id="ProtNLM"/>
    </source>
</evidence>
<proteinExistence type="predicted"/>
<evidence type="ECO:0000313" key="1">
    <source>
        <dbReference type="EMBL" id="SQB25704.1"/>
    </source>
</evidence>
<gene>
    <name evidence="1" type="ORF">NCTC10786_01389</name>
</gene>
<sequence length="171" mass="18778">MQGNSTETISQKESTRQNFIESATKMADMAHQAGSKVVYFMTWAKRDQPEDIQKLADAYVSIAQKTGGYVAPVGLAFEKARKAHPEINLYYHDGVHPSIAGTYLAACVFFATLYNQSPVGGALPVDTDMTPATAKHCSRLRGKPSASFRNHHSRFGCPMAQAYRAYNLTTP</sequence>
<dbReference type="SUPFAM" id="SSF52266">
    <property type="entry name" value="SGNH hydrolase"/>
    <property type="match status" value="1"/>
</dbReference>
<protein>
    <recommendedName>
        <fullName evidence="3">SGNH hydrolase-type esterase domain-containing protein</fullName>
    </recommendedName>
</protein>
<organism evidence="1 2">
    <name type="scientific">Citrobacter koseri</name>
    <name type="common">Citrobacter diversus</name>
    <dbReference type="NCBI Taxonomy" id="545"/>
    <lineage>
        <taxon>Bacteria</taxon>
        <taxon>Pseudomonadati</taxon>
        <taxon>Pseudomonadota</taxon>
        <taxon>Gammaproteobacteria</taxon>
        <taxon>Enterobacterales</taxon>
        <taxon>Enterobacteriaceae</taxon>
        <taxon>Citrobacter</taxon>
    </lineage>
</organism>
<name>A0A2X2VAK2_CITKO</name>
<evidence type="ECO:0000313" key="2">
    <source>
        <dbReference type="Proteomes" id="UP000251584"/>
    </source>
</evidence>
<dbReference type="Gene3D" id="3.40.50.1110">
    <property type="entry name" value="SGNH hydrolase"/>
    <property type="match status" value="1"/>
</dbReference>